<dbReference type="HAMAP" id="MF_00235">
    <property type="entry name" value="Adenylate_kinase_Adk"/>
    <property type="match status" value="1"/>
</dbReference>
<dbReference type="AlphaFoldDB" id="A0A5A7VQ24"/>
<dbReference type="EMBL" id="SSTE01000472">
    <property type="protein sequence ID" value="KAA0067681.1"/>
    <property type="molecule type" value="Genomic_DNA"/>
</dbReference>
<evidence type="ECO:0000256" key="10">
    <source>
        <dbReference type="ARBA" id="ARBA00031517"/>
    </source>
</evidence>
<dbReference type="InterPro" id="IPR027417">
    <property type="entry name" value="P-loop_NTPase"/>
</dbReference>
<dbReference type="PRINTS" id="PR00094">
    <property type="entry name" value="ADENYLTKNASE"/>
</dbReference>
<keyword evidence="7" id="KW-0067">ATP-binding</keyword>
<dbReference type="STRING" id="1194695.A0A5A7VQ24"/>
<evidence type="ECO:0000313" key="15">
    <source>
        <dbReference type="EMBL" id="TYK23685.1"/>
    </source>
</evidence>
<evidence type="ECO:0000256" key="5">
    <source>
        <dbReference type="ARBA" id="ARBA00022741"/>
    </source>
</evidence>
<organism evidence="14 16">
    <name type="scientific">Cucumis melo var. makuwa</name>
    <name type="common">Oriental melon</name>
    <dbReference type="NCBI Taxonomy" id="1194695"/>
    <lineage>
        <taxon>Eukaryota</taxon>
        <taxon>Viridiplantae</taxon>
        <taxon>Streptophyta</taxon>
        <taxon>Embryophyta</taxon>
        <taxon>Tracheophyta</taxon>
        <taxon>Spermatophyta</taxon>
        <taxon>Magnoliopsida</taxon>
        <taxon>eudicotyledons</taxon>
        <taxon>Gunneridae</taxon>
        <taxon>Pentapetalae</taxon>
        <taxon>rosids</taxon>
        <taxon>fabids</taxon>
        <taxon>Cucurbitales</taxon>
        <taxon>Cucurbitaceae</taxon>
        <taxon>Benincaseae</taxon>
        <taxon>Cucumis</taxon>
    </lineage>
</organism>
<evidence type="ECO:0000256" key="9">
    <source>
        <dbReference type="ARBA" id="ARBA00023242"/>
    </source>
</evidence>
<dbReference type="GO" id="GO:0005524">
    <property type="term" value="F:ATP binding"/>
    <property type="evidence" value="ECO:0007669"/>
    <property type="project" value="UniProtKB-KW"/>
</dbReference>
<dbReference type="OrthoDB" id="442176at2759"/>
<evidence type="ECO:0000256" key="11">
    <source>
        <dbReference type="ARBA" id="ARBA00048116"/>
    </source>
</evidence>
<reference evidence="16 17" key="1">
    <citation type="submission" date="2019-08" db="EMBL/GenBank/DDBJ databases">
        <title>Draft genome sequences of two oriental melons (Cucumis melo L. var makuwa).</title>
        <authorList>
            <person name="Kwon S.-Y."/>
        </authorList>
    </citation>
    <scope>NUCLEOTIDE SEQUENCE [LARGE SCALE GENOMIC DNA]</scope>
    <source>
        <strain evidence="17">cv. Chang Bougi</strain>
        <strain evidence="16">cv. SW 3</strain>
        <tissue evidence="14">Leaf</tissue>
    </source>
</reference>
<name>A0A5A7VQ24_CUCMM</name>
<dbReference type="Gene3D" id="3.40.50.300">
    <property type="entry name" value="P-loop containing nucleotide triphosphate hydrolases"/>
    <property type="match status" value="1"/>
</dbReference>
<gene>
    <name evidence="15" type="ORF">E5676_scaffold577G00510</name>
    <name evidence="14" type="ORF">E6C27_scaffold70G00510</name>
</gene>
<dbReference type="PROSITE" id="PS00113">
    <property type="entry name" value="ADENYLATE_KINASE"/>
    <property type="match status" value="1"/>
</dbReference>
<accession>A0A5A7VQ24</accession>
<evidence type="ECO:0000313" key="14">
    <source>
        <dbReference type="EMBL" id="KAA0067681.1"/>
    </source>
</evidence>
<dbReference type="EC" id="2.7.4.3" evidence="2"/>
<keyword evidence="9" id="KW-0539">Nucleus</keyword>
<dbReference type="Pfam" id="PF00406">
    <property type="entry name" value="ADK"/>
    <property type="match status" value="1"/>
</dbReference>
<proteinExistence type="inferred from homology"/>
<evidence type="ECO:0000256" key="2">
    <source>
        <dbReference type="ARBA" id="ARBA00012955"/>
    </source>
</evidence>
<keyword evidence="3" id="KW-0963">Cytoplasm</keyword>
<feature type="domain" description="Reverse transcriptase zinc-binding" evidence="13">
    <location>
        <begin position="78"/>
        <end position="170"/>
    </location>
</feature>
<dbReference type="CDD" id="cd01428">
    <property type="entry name" value="ADK"/>
    <property type="match status" value="1"/>
</dbReference>
<dbReference type="EMBL" id="SSTD01004414">
    <property type="protein sequence ID" value="TYK23685.1"/>
    <property type="molecule type" value="Genomic_DNA"/>
</dbReference>
<evidence type="ECO:0000256" key="12">
    <source>
        <dbReference type="RuleBase" id="RU003330"/>
    </source>
</evidence>
<evidence type="ECO:0000256" key="6">
    <source>
        <dbReference type="ARBA" id="ARBA00022777"/>
    </source>
</evidence>
<dbReference type="Proteomes" id="UP000321947">
    <property type="component" value="Unassembled WGS sequence"/>
</dbReference>
<dbReference type="Proteomes" id="UP000321393">
    <property type="component" value="Unassembled WGS sequence"/>
</dbReference>
<keyword evidence="4 12" id="KW-0808">Transferase</keyword>
<evidence type="ECO:0000256" key="3">
    <source>
        <dbReference type="ARBA" id="ARBA00022490"/>
    </source>
</evidence>
<keyword evidence="6 12" id="KW-0418">Kinase</keyword>
<comment type="similarity">
    <text evidence="1 12">Belongs to the adenylate kinase family.</text>
</comment>
<dbReference type="GO" id="GO:0006207">
    <property type="term" value="P:'de novo' pyrimidine nucleobase biosynthetic process"/>
    <property type="evidence" value="ECO:0007669"/>
    <property type="project" value="InterPro"/>
</dbReference>
<comment type="caution">
    <text evidence="14">The sequence shown here is derived from an EMBL/GenBank/DDBJ whole genome shotgun (WGS) entry which is preliminary data.</text>
</comment>
<evidence type="ECO:0000259" key="13">
    <source>
        <dbReference type="Pfam" id="PF13966"/>
    </source>
</evidence>
<keyword evidence="8" id="KW-0665">Pyrimidine biosynthesis</keyword>
<evidence type="ECO:0000256" key="7">
    <source>
        <dbReference type="ARBA" id="ARBA00022840"/>
    </source>
</evidence>
<dbReference type="GO" id="GO:0006221">
    <property type="term" value="P:pyrimidine nucleotide biosynthetic process"/>
    <property type="evidence" value="ECO:0007669"/>
    <property type="project" value="UniProtKB-KW"/>
</dbReference>
<dbReference type="NCBIfam" id="TIGR01359">
    <property type="entry name" value="UMP_CMP_kin_fam"/>
    <property type="match status" value="1"/>
</dbReference>
<evidence type="ECO:0000313" key="16">
    <source>
        <dbReference type="Proteomes" id="UP000321393"/>
    </source>
</evidence>
<comment type="catalytic activity">
    <reaction evidence="11">
        <text>UMP + ATP = UDP + ADP</text>
        <dbReference type="Rhea" id="RHEA:24400"/>
        <dbReference type="ChEBI" id="CHEBI:30616"/>
        <dbReference type="ChEBI" id="CHEBI:57865"/>
        <dbReference type="ChEBI" id="CHEBI:58223"/>
        <dbReference type="ChEBI" id="CHEBI:456216"/>
        <dbReference type="EC" id="2.7.4.14"/>
    </reaction>
</comment>
<evidence type="ECO:0000256" key="4">
    <source>
        <dbReference type="ARBA" id="ARBA00022679"/>
    </source>
</evidence>
<dbReference type="Pfam" id="PF13966">
    <property type="entry name" value="zf-RVT"/>
    <property type="match status" value="1"/>
</dbReference>
<evidence type="ECO:0000313" key="17">
    <source>
        <dbReference type="Proteomes" id="UP000321947"/>
    </source>
</evidence>
<dbReference type="PANTHER" id="PTHR23359">
    <property type="entry name" value="NUCLEOTIDE KINASE"/>
    <property type="match status" value="1"/>
</dbReference>
<evidence type="ECO:0000256" key="8">
    <source>
        <dbReference type="ARBA" id="ARBA00022975"/>
    </source>
</evidence>
<dbReference type="GO" id="GO:0004017">
    <property type="term" value="F:AMP kinase activity"/>
    <property type="evidence" value="ECO:0007669"/>
    <property type="project" value="UniProtKB-EC"/>
</dbReference>
<protein>
    <recommendedName>
        <fullName evidence="2">adenylate kinase</fullName>
        <ecNumber evidence="2">2.7.4.3</ecNumber>
    </recommendedName>
    <alternativeName>
        <fullName evidence="10">ATP:AMP phosphotransferase</fullName>
    </alternativeName>
</protein>
<sequence>MHWLPCPYSFCTPRPPEGGMLAVPLLVSSFITTLRLWDLNWLHLVLSEEEVLLVSGLPFGGTMVASWMWHFDPKGFHSVHSGYRLFMFHHNMIGCSDSSVTKHWWIRLWKLNIPAKIKILMWRAFHMILPVLTCLVDRRMDISPLCPYCGKHPETITQVVFGCRLAKELWKCFLPVVLSGRNYYFDFSDFCVVLADSLSPLDFSLWCIGCWGLWDDHNDFRVCGVVLDVDAKCWWLSSYVRGNGSTSSPGWNIWGVGVVNVDANGDVLGATAKQFSSLNSPLLLETLAIKEGISLASAPHLGDEIQDGRKGGPGSGKGTQCMKIVENFGFTHLSAGDLLRREIASNSADGTMILNTIKEGKIVPSELTIRLIQKEMESSDNYKFLIDGFPRSEENRIAFEQIMGVEPDIVLFFDCPEDEMVKRVLNRNQGRVDDNIVTIKKRLKVFDALNLPVVKYYMEKGKLYKIKAVGTVDEIYKQVYPVFASLNFEGGVNSYSSFQLKIILSSFP</sequence>
<evidence type="ECO:0000256" key="1">
    <source>
        <dbReference type="ARBA" id="ARBA00007220"/>
    </source>
</evidence>
<keyword evidence="5" id="KW-0547">Nucleotide-binding</keyword>
<dbReference type="InterPro" id="IPR026960">
    <property type="entry name" value="RVT-Znf"/>
</dbReference>
<dbReference type="InterPro" id="IPR000850">
    <property type="entry name" value="Adenylat/UMP-CMP_kin"/>
</dbReference>
<dbReference type="InterPro" id="IPR006266">
    <property type="entry name" value="UMP_CMP_kinase"/>
</dbReference>
<dbReference type="InterPro" id="IPR033690">
    <property type="entry name" value="Adenylat_kinase_CS"/>
</dbReference>
<dbReference type="SUPFAM" id="SSF52540">
    <property type="entry name" value="P-loop containing nucleoside triphosphate hydrolases"/>
    <property type="match status" value="1"/>
</dbReference>